<accession>A0AAV6TKH6</accession>
<evidence type="ECO:0000256" key="1">
    <source>
        <dbReference type="SAM" id="MobiDB-lite"/>
    </source>
</evidence>
<name>A0AAV6TKH6_9ARAC</name>
<reference evidence="2 3" key="1">
    <citation type="journal article" date="2022" name="Nat. Ecol. Evol.">
        <title>A masculinizing supergene underlies an exaggerated male reproductive morph in a spider.</title>
        <authorList>
            <person name="Hendrickx F."/>
            <person name="De Corte Z."/>
            <person name="Sonet G."/>
            <person name="Van Belleghem S.M."/>
            <person name="Kostlbacher S."/>
            <person name="Vangestel C."/>
        </authorList>
    </citation>
    <scope>NUCLEOTIDE SEQUENCE [LARGE SCALE GENOMIC DNA]</scope>
    <source>
        <strain evidence="2">W744_W776</strain>
    </source>
</reference>
<comment type="caution">
    <text evidence="2">The sequence shown here is derived from an EMBL/GenBank/DDBJ whole genome shotgun (WGS) entry which is preliminary data.</text>
</comment>
<dbReference type="Proteomes" id="UP000827092">
    <property type="component" value="Unassembled WGS sequence"/>
</dbReference>
<evidence type="ECO:0000313" key="3">
    <source>
        <dbReference type="Proteomes" id="UP000827092"/>
    </source>
</evidence>
<sequence>MSRRRRSTSPPFLEDWLLDIAINWNGGIPSSAGDGPIVHGAENESPFTPPTHLNVAEAAHVEDSEPTSLDAEDLTDSLPLTRSNSTITLSSLSSHSAMSSSMGSDYKDPNNVSARDDHLSQSSTEQAGPSTTTPLHPYSREASTSSLCRASLQSVRELALSLQMKKTWDTPRDSEPFLLSLLTCLCVCHVQ</sequence>
<organism evidence="2 3">
    <name type="scientific">Oedothorax gibbosus</name>
    <dbReference type="NCBI Taxonomy" id="931172"/>
    <lineage>
        <taxon>Eukaryota</taxon>
        <taxon>Metazoa</taxon>
        <taxon>Ecdysozoa</taxon>
        <taxon>Arthropoda</taxon>
        <taxon>Chelicerata</taxon>
        <taxon>Arachnida</taxon>
        <taxon>Araneae</taxon>
        <taxon>Araneomorphae</taxon>
        <taxon>Entelegynae</taxon>
        <taxon>Araneoidea</taxon>
        <taxon>Linyphiidae</taxon>
        <taxon>Erigoninae</taxon>
        <taxon>Oedothorax</taxon>
    </lineage>
</organism>
<keyword evidence="3" id="KW-1185">Reference proteome</keyword>
<feature type="region of interest" description="Disordered" evidence="1">
    <location>
        <begin position="98"/>
        <end position="142"/>
    </location>
</feature>
<dbReference type="EMBL" id="JAFNEN010002973">
    <property type="protein sequence ID" value="KAG8172206.1"/>
    <property type="molecule type" value="Genomic_DNA"/>
</dbReference>
<protein>
    <submittedName>
        <fullName evidence="2">Uncharacterized protein</fullName>
    </submittedName>
</protein>
<gene>
    <name evidence="2" type="ORF">JTE90_004891</name>
</gene>
<dbReference type="AlphaFoldDB" id="A0AAV6TKH6"/>
<evidence type="ECO:0000313" key="2">
    <source>
        <dbReference type="EMBL" id="KAG8172206.1"/>
    </source>
</evidence>
<feature type="compositionally biased region" description="Polar residues" evidence="1">
    <location>
        <begin position="120"/>
        <end position="134"/>
    </location>
</feature>
<proteinExistence type="predicted"/>